<sequence>MEPDYDKDSEIIVTPSINIESEPALIMLRHMWQSIQELKRRQIEEEIPSFGQGVAQQLEVLRKLNRRQTQKKKIIDLLNDSKTLDNVLQKAFENVDNFFPTESNDQSNFNNSNNFPSRNEEMDEYEKIEK</sequence>
<name>A0AC34RHC9_9BILA</name>
<evidence type="ECO:0000313" key="2">
    <source>
        <dbReference type="WBParaSite" id="JU765_v2.g6807.t1"/>
    </source>
</evidence>
<dbReference type="Proteomes" id="UP000887576">
    <property type="component" value="Unplaced"/>
</dbReference>
<protein>
    <submittedName>
        <fullName evidence="2">Uncharacterized protein</fullName>
    </submittedName>
</protein>
<dbReference type="WBParaSite" id="JU765_v2.g6807.t1">
    <property type="protein sequence ID" value="JU765_v2.g6807.t1"/>
    <property type="gene ID" value="JU765_v2.g6807"/>
</dbReference>
<proteinExistence type="predicted"/>
<reference evidence="2" key="1">
    <citation type="submission" date="2022-11" db="UniProtKB">
        <authorList>
            <consortium name="WormBaseParasite"/>
        </authorList>
    </citation>
    <scope>IDENTIFICATION</scope>
</reference>
<organism evidence="1 2">
    <name type="scientific">Panagrolaimus sp. JU765</name>
    <dbReference type="NCBI Taxonomy" id="591449"/>
    <lineage>
        <taxon>Eukaryota</taxon>
        <taxon>Metazoa</taxon>
        <taxon>Ecdysozoa</taxon>
        <taxon>Nematoda</taxon>
        <taxon>Chromadorea</taxon>
        <taxon>Rhabditida</taxon>
        <taxon>Tylenchina</taxon>
        <taxon>Panagrolaimomorpha</taxon>
        <taxon>Panagrolaimoidea</taxon>
        <taxon>Panagrolaimidae</taxon>
        <taxon>Panagrolaimus</taxon>
    </lineage>
</organism>
<evidence type="ECO:0000313" key="1">
    <source>
        <dbReference type="Proteomes" id="UP000887576"/>
    </source>
</evidence>
<accession>A0AC34RHC9</accession>